<evidence type="ECO:0000313" key="3">
    <source>
        <dbReference type="Proteomes" id="UP000245391"/>
    </source>
</evidence>
<sequence>MSNSIKYLCTNCGHINDSLLCQNCQNRTDESEYKKLSDYARRAVYYGYTYRVEYEDQVSKNGEVTVKFSLFQPDTWHEWLAMAALSGFVGTYATDLVKYVGKQILTLLKPKIDNKTLTDKEQDMVNFLSDNNQLNKFTIYINNYYAGVSTIDKKVEEAIIEEEFADVASEEMKDEFANLLGKSDPNDKSGIIEVFRKIAKVAGQKRREKPSVDETRALLKILKKELKKDKQTKKKRKKKKK</sequence>
<keyword evidence="3" id="KW-1185">Reference proteome</keyword>
<keyword evidence="1" id="KW-0175">Coiled coil</keyword>
<gene>
    <name evidence="2" type="ORF">DF947_00875</name>
</gene>
<evidence type="ECO:0000313" key="2">
    <source>
        <dbReference type="EMBL" id="PWS33219.1"/>
    </source>
</evidence>
<dbReference type="RefSeq" id="WP_109927806.1">
    <property type="nucleotide sequence ID" value="NZ_QGNY01000001.1"/>
</dbReference>
<dbReference type="OrthoDB" id="1494319at2"/>
<dbReference type="EMBL" id="QGNY01000001">
    <property type="protein sequence ID" value="PWS33219.1"/>
    <property type="molecule type" value="Genomic_DNA"/>
</dbReference>
<dbReference type="Proteomes" id="UP000245391">
    <property type="component" value="Unassembled WGS sequence"/>
</dbReference>
<evidence type="ECO:0000256" key="1">
    <source>
        <dbReference type="SAM" id="Coils"/>
    </source>
</evidence>
<reference evidence="3" key="1">
    <citation type="submission" date="2018-05" db="EMBL/GenBank/DDBJ databases">
        <title>Pedobacter paludis sp. nov., isolated from wetland soil.</title>
        <authorList>
            <person name="Zhang Y."/>
        </authorList>
    </citation>
    <scope>NUCLEOTIDE SEQUENCE [LARGE SCALE GENOMIC DNA]</scope>
    <source>
        <strain evidence="3">R-8</strain>
    </source>
</reference>
<name>A0A317F5Q8_9SPHI</name>
<feature type="coiled-coil region" evidence="1">
    <location>
        <begin position="212"/>
        <end position="239"/>
    </location>
</feature>
<organism evidence="2 3">
    <name type="scientific">Pedobacter paludis</name>
    <dbReference type="NCBI Taxonomy" id="2203212"/>
    <lineage>
        <taxon>Bacteria</taxon>
        <taxon>Pseudomonadati</taxon>
        <taxon>Bacteroidota</taxon>
        <taxon>Sphingobacteriia</taxon>
        <taxon>Sphingobacteriales</taxon>
        <taxon>Sphingobacteriaceae</taxon>
        <taxon>Pedobacter</taxon>
    </lineage>
</organism>
<dbReference type="AlphaFoldDB" id="A0A317F5Q8"/>
<comment type="caution">
    <text evidence="2">The sequence shown here is derived from an EMBL/GenBank/DDBJ whole genome shotgun (WGS) entry which is preliminary data.</text>
</comment>
<accession>A0A317F5Q8</accession>
<protein>
    <submittedName>
        <fullName evidence="2">Uncharacterized protein</fullName>
    </submittedName>
</protein>
<proteinExistence type="predicted"/>